<feature type="compositionally biased region" description="Low complexity" evidence="1">
    <location>
        <begin position="928"/>
        <end position="938"/>
    </location>
</feature>
<proteinExistence type="predicted"/>
<feature type="region of interest" description="Disordered" evidence="1">
    <location>
        <begin position="2266"/>
        <end position="2335"/>
    </location>
</feature>
<feature type="region of interest" description="Disordered" evidence="1">
    <location>
        <begin position="2359"/>
        <end position="2394"/>
    </location>
</feature>
<dbReference type="InterPro" id="IPR008979">
    <property type="entry name" value="Galactose-bd-like_sf"/>
</dbReference>
<protein>
    <recommendedName>
        <fullName evidence="4">DNA-repair protein Xrcc1 N-terminal domain-containing protein</fullName>
    </recommendedName>
</protein>
<dbReference type="SUPFAM" id="SSF49785">
    <property type="entry name" value="Galactose-binding domain-like"/>
    <property type="match status" value="1"/>
</dbReference>
<feature type="compositionally biased region" description="Basic and acidic residues" evidence="1">
    <location>
        <begin position="2266"/>
        <end position="2278"/>
    </location>
</feature>
<feature type="compositionally biased region" description="Low complexity" evidence="1">
    <location>
        <begin position="666"/>
        <end position="676"/>
    </location>
</feature>
<reference evidence="2 3" key="1">
    <citation type="journal article" date="2019" name="Plant Biotechnol. J.">
        <title>The red bayberry genome and genetic basis of sex determination.</title>
        <authorList>
            <person name="Jia H.M."/>
            <person name="Jia H.J."/>
            <person name="Cai Q.L."/>
            <person name="Wang Y."/>
            <person name="Zhao H.B."/>
            <person name="Yang W.F."/>
            <person name="Wang G.Y."/>
            <person name="Li Y.H."/>
            <person name="Zhan D.L."/>
            <person name="Shen Y.T."/>
            <person name="Niu Q.F."/>
            <person name="Chang L."/>
            <person name="Qiu J."/>
            <person name="Zhao L."/>
            <person name="Xie H.B."/>
            <person name="Fu W.Y."/>
            <person name="Jin J."/>
            <person name="Li X.W."/>
            <person name="Jiao Y."/>
            <person name="Zhou C.C."/>
            <person name="Tu T."/>
            <person name="Chai C.Y."/>
            <person name="Gao J.L."/>
            <person name="Fan L.J."/>
            <person name="van de Weg E."/>
            <person name="Wang J.Y."/>
            <person name="Gao Z.S."/>
        </authorList>
    </citation>
    <scope>NUCLEOTIDE SEQUENCE [LARGE SCALE GENOMIC DNA]</scope>
    <source>
        <tissue evidence="2">Leaves</tissue>
    </source>
</reference>
<sequence length="2452" mass="274664">MEIELEPRVKALPYKVKVSSRESPSQKAGHVRDSDLRTHWSTATNTKEWILLELDEPCLLSHVRIYNKSVLEWEITAGLRYKPETFVKIRPRCEAPRRDMVYPTNYTPCRYVRISCLRGNPIAIFFIQLIGVSVTGLEPEFQPVVNHLLPHIISNKQDAHDMHLQLLQDLTDRLLVFLPQLEADLTSFSDAAEHNIRFLAMLAGPFYPILHIVNERATPKSFSNVGDSEGSKNSQLSSALTVSSNFEPQKSRGMSLVFSVSSSIAFRPDFIFMLLRRAYKESDLGTVCRMASRILQKFIEPVTVQEASASPTAVTSIPDETSKSELSNPIRLVDYSNLLGEEFHIPDDHWDTGYLSILDLGAVEEGILHVLYACASQPYLCSKLAERTSDFWSALPLVQALLPALRPTVSSHVDVADESFSQWKQPIVQQALSQIVLTSASSLYRPLLHACAGYLSSFSPSHAKAACILIDLCASVLAPWMAQVIAKVRLGQLLLDWVFAVIQWLILIQVDLTVELLEDLLGIIQSARHSLTRARAALKYILLALSGHMDDILWKYKEVKHRILFLVEMLELFLDPAIAIWKSAISFGGLSSTFLEKQEQICVTAVNVIRTAVAKPAVLPSLESEWRRGSVAPSVLLSILEPHMQLPPEIDLRKYPISKPFEPESSNVVSLSSVPSHGGVSSKTNSHDDYDGKTDISDTTAKIDVSEDLGLFFAPPELRGIALTNVTRGQEENGPVSNHGDVNSEPKQEDENVTHRDLVLAEYFNLQAELTIKVQITVEGHDAAILNSARHSLTRARAALKYILLALSGHMDDILWKYKEVKHRILFLVEMLELFLDPAIAIWKSAISFGGLSSTFLEKQEQICVTAVNVIRTAVAKPAVLPSLESEWRRGSVAPSVLLSILEPHMQLPPEIDLRKYPISKPFEPESSNVVSLSSVPSHGGVSSKTNSHDDYDGKTDISDTTAKIDVSEDLGLFFAPPELRGIALTNVTRGQEENGPVSNHGDVNSEPKQEDDKNVTHRLHIDLELDASFTAEYFNLQADYFQLINYQDCEFRASEFRRLALDLHSQSQITVEGHDAAIDALLLAAECYVNPFFMLSFKSNPRFRDQMNISRAGISQNHDILELKRVSGKSKSDLKTIAQLEKKRDKIVLQLLLEAAELDRKYQEKVSVDGQCPYAEGFDEEVVKLSLPDMKYADAITLVRQNQPLLWTFLMRRLQREQHSVQEILLQSLVFLLHSATKLYSAPEHVIDIILGSAEYLNRMLTSLYCQFKDGSLDFDPEKIHRIQRWWILLQRLVTASSGGDEGADFAFNVKNGIRYGNLVPPSAWMQRISTFSTSAFPLVRFLGWMAVSHNAKEYIKDRLFLTSDLSQVTCLLSIYADDLALVDNVINQEHGDVNIEESGGNKLSSVGKGFCDQQDGNQSFRVIYPDLSKFFPKMKKQFEAFGEIILEAVGLQLRSLSSNMVPDVLCWFSELCSWPFPHGEEISSQKSSGQCKGYVGKNAKAVILYILEAIVIEYMEAMVPEIPRVVQVLVSLCGAAYCDVSFLDSVLCLLKPIISYSLQNVSDEERLLVNDSCLNFESLCFDELFENIRQKVENQNGYTGNVYSRAFTIFILASVFCDLSVQRKREMLQSLNFWADFMACEPTTSFHDYLSAFQRVIESCKVLLVQNLKVFGGIPIQLPPFSDLSNGALPGNSLQPRSGFLSDVCHSSCLNEVSEKLENRNSDEKVYHLSAQEIVEFSKDLEALIDKLNPTVELCWNLHHQLAKKLTVALAECFMYSRCLSLIAQEVHSGTENQHENPLSSNSTDQFLVHWRIALEGLAEIIVMLEAKRCWEVASVLLDCLLGVPHCFSLDNVIGSICSAIKNISRSAPKVSWRLQTDKWLSILHERGIHTLQESAAHLVDLFCAMLGHPEPEQRFIALNHLRKLFGHDVNGGTASRSSMFCSNLVSPGLVISVPESILSHLVSNTWDWVAVLASSDTSLPLRTCALTLLVDYIPFAKRRQLQSFLAAADGMYGLGKFAVCEGQLLQLSLAVIASACLYSPAEDISLIPQNVWRNVEALAWSKTDRTFGDLEKKACQVLCRLKNEGDEAKEVLANLTSVQSYFDIFSKKVDQKVMELEEAEIELDILQKGHLLPEDSKDEHQIPCLASPTKDDTRLRQIKDCIHSLIFTALFESSACRPIAVGEVLEKTKLREDIVARRQKKIILRRARQKYLEEAALREAELLQELDRERVAEVEKEIERQRLLELECAKTKELRHNLDLEKERQTQRELQRELELAESGLRTSRRDFSSSSHSSRPRERYRERENGRSGNEGSTRTSSGSLPPDTSTTSASAMPTVVLSGSRQFSGQLPTILQARDRPDECGSSYEENLDGDTGSVGDPESVSAFDGQSSGFGSAQRVISQIRELEAVLIQDQIHNPAIYGQGITQKHNEVQDGLHNRSSWSLQNGLI</sequence>
<accession>A0A6A1W8Z7</accession>
<dbReference type="Proteomes" id="UP000516437">
    <property type="component" value="Chromosome 3"/>
</dbReference>
<evidence type="ECO:0008006" key="4">
    <source>
        <dbReference type="Google" id="ProtNLM"/>
    </source>
</evidence>
<evidence type="ECO:0000313" key="2">
    <source>
        <dbReference type="EMBL" id="KAB1220168.1"/>
    </source>
</evidence>
<dbReference type="PANTHER" id="PTHR35833">
    <property type="entry name" value="GALACTOSE-BINDING DOMAIN-LIKE, ARMADILLO-TYPE FOLD PROTEIN-RELATED"/>
    <property type="match status" value="1"/>
</dbReference>
<dbReference type="CDD" id="cd22249">
    <property type="entry name" value="UDM1_RNF168_RNF169-like"/>
    <property type="match status" value="1"/>
</dbReference>
<organism evidence="2 3">
    <name type="scientific">Morella rubra</name>
    <name type="common">Chinese bayberry</name>
    <dbReference type="NCBI Taxonomy" id="262757"/>
    <lineage>
        <taxon>Eukaryota</taxon>
        <taxon>Viridiplantae</taxon>
        <taxon>Streptophyta</taxon>
        <taxon>Embryophyta</taxon>
        <taxon>Tracheophyta</taxon>
        <taxon>Spermatophyta</taxon>
        <taxon>Magnoliopsida</taxon>
        <taxon>eudicotyledons</taxon>
        <taxon>Gunneridae</taxon>
        <taxon>Pentapetalae</taxon>
        <taxon>rosids</taxon>
        <taxon>fabids</taxon>
        <taxon>Fagales</taxon>
        <taxon>Myricaceae</taxon>
        <taxon>Morella</taxon>
    </lineage>
</organism>
<name>A0A6A1W8Z7_9ROSI</name>
<feature type="region of interest" description="Disordered" evidence="1">
    <location>
        <begin position="989"/>
        <end position="1013"/>
    </location>
</feature>
<dbReference type="OrthoDB" id="1739806at2759"/>
<feature type="compositionally biased region" description="Basic and acidic residues" evidence="1">
    <location>
        <begin position="2299"/>
        <end position="2310"/>
    </location>
</feature>
<comment type="caution">
    <text evidence="2">The sequence shown here is derived from an EMBL/GenBank/DDBJ whole genome shotgun (WGS) entry which is preliminary data.</text>
</comment>
<gene>
    <name evidence="2" type="ORF">CJ030_MR3G012019</name>
</gene>
<feature type="compositionally biased region" description="Polar residues" evidence="1">
    <location>
        <begin position="2318"/>
        <end position="2335"/>
    </location>
</feature>
<feature type="compositionally biased region" description="Basic and acidic residues" evidence="1">
    <location>
        <begin position="1004"/>
        <end position="1013"/>
    </location>
</feature>
<evidence type="ECO:0000313" key="3">
    <source>
        <dbReference type="Proteomes" id="UP000516437"/>
    </source>
</evidence>
<dbReference type="EMBL" id="RXIC02000021">
    <property type="protein sequence ID" value="KAB1220168.1"/>
    <property type="molecule type" value="Genomic_DNA"/>
</dbReference>
<feature type="region of interest" description="Disordered" evidence="1">
    <location>
        <begin position="928"/>
        <end position="954"/>
    </location>
</feature>
<dbReference type="PANTHER" id="PTHR35833:SF1">
    <property type="entry name" value="GALACTOSE-BINDING DOMAIN-CONTAINING PROTEIN"/>
    <property type="match status" value="1"/>
</dbReference>
<dbReference type="Gene3D" id="2.60.120.260">
    <property type="entry name" value="Galactose-binding domain-like"/>
    <property type="match status" value="1"/>
</dbReference>
<feature type="region of interest" description="Disordered" evidence="1">
    <location>
        <begin position="727"/>
        <end position="750"/>
    </location>
</feature>
<feature type="region of interest" description="Disordered" evidence="1">
    <location>
        <begin position="666"/>
        <end position="692"/>
    </location>
</feature>
<keyword evidence="3" id="KW-1185">Reference proteome</keyword>
<evidence type="ECO:0000256" key="1">
    <source>
        <dbReference type="SAM" id="MobiDB-lite"/>
    </source>
</evidence>